<feature type="domain" description="DUF1468" evidence="2">
    <location>
        <begin position="14"/>
        <end position="155"/>
    </location>
</feature>
<organism evidence="3 4">
    <name type="scientific">Saccharopolyspora shandongensis</name>
    <dbReference type="NCBI Taxonomy" id="418495"/>
    <lineage>
        <taxon>Bacteria</taxon>
        <taxon>Bacillati</taxon>
        <taxon>Actinomycetota</taxon>
        <taxon>Actinomycetes</taxon>
        <taxon>Pseudonocardiales</taxon>
        <taxon>Pseudonocardiaceae</taxon>
        <taxon>Saccharopolyspora</taxon>
    </lineage>
</organism>
<keyword evidence="1" id="KW-0812">Transmembrane</keyword>
<dbReference type="InterPro" id="IPR009936">
    <property type="entry name" value="DUF1468"/>
</dbReference>
<dbReference type="STRING" id="418495.SAMN05216215_101924"/>
<dbReference type="AlphaFoldDB" id="A0A1H3GQA7"/>
<gene>
    <name evidence="3" type="ORF">SAMN05216215_101924</name>
</gene>
<reference evidence="4" key="1">
    <citation type="submission" date="2016-10" db="EMBL/GenBank/DDBJ databases">
        <authorList>
            <person name="Varghese N."/>
            <person name="Submissions S."/>
        </authorList>
    </citation>
    <scope>NUCLEOTIDE SEQUENCE [LARGE SCALE GENOMIC DNA]</scope>
    <source>
        <strain evidence="4">CGMCC 4.3530</strain>
    </source>
</reference>
<evidence type="ECO:0000256" key="1">
    <source>
        <dbReference type="SAM" id="Phobius"/>
    </source>
</evidence>
<accession>A0A1H3GQA7</accession>
<proteinExistence type="predicted"/>
<evidence type="ECO:0000313" key="3">
    <source>
        <dbReference type="EMBL" id="SDY04848.1"/>
    </source>
</evidence>
<feature type="transmembrane region" description="Helical" evidence="1">
    <location>
        <begin position="92"/>
        <end position="120"/>
    </location>
</feature>
<dbReference type="OrthoDB" id="3541311at2"/>
<name>A0A1H3GQA7_9PSEU</name>
<dbReference type="RefSeq" id="WP_093267709.1">
    <property type="nucleotide sequence ID" value="NZ_FNOK01000019.1"/>
</dbReference>
<feature type="transmembrane region" description="Helical" evidence="1">
    <location>
        <begin position="38"/>
        <end position="60"/>
    </location>
</feature>
<dbReference type="Proteomes" id="UP000199529">
    <property type="component" value="Unassembled WGS sequence"/>
</dbReference>
<dbReference type="EMBL" id="FNOK01000019">
    <property type="protein sequence ID" value="SDY04848.1"/>
    <property type="molecule type" value="Genomic_DNA"/>
</dbReference>
<keyword evidence="4" id="KW-1185">Reference proteome</keyword>
<evidence type="ECO:0000259" key="2">
    <source>
        <dbReference type="Pfam" id="PF07331"/>
    </source>
</evidence>
<keyword evidence="1" id="KW-1133">Transmembrane helix</keyword>
<keyword evidence="1" id="KW-0472">Membrane</keyword>
<protein>
    <submittedName>
        <fullName evidence="3">Tripartite tricarboxylate transporter TctB family protein</fullName>
    </submittedName>
</protein>
<evidence type="ECO:0000313" key="4">
    <source>
        <dbReference type="Proteomes" id="UP000199529"/>
    </source>
</evidence>
<feature type="transmembrane region" description="Helical" evidence="1">
    <location>
        <begin position="132"/>
        <end position="154"/>
    </location>
</feature>
<feature type="transmembrane region" description="Helical" evidence="1">
    <location>
        <begin position="9"/>
        <end position="32"/>
    </location>
</feature>
<sequence>MSGQRSPQVALFGGLALVGTGFAVSAVGYGVMLPESRIGPGFLPLVAGGLLAVFSVLLLVEQLRRPAPAAPEGGTDDFGRTPAQRMWILRRVFALLPAALLVVPLLGMVTAFGLLVLVISTWLERRKVLPSLALSAVSAAAMHVIFAVVLRVPLPTGVFGF</sequence>
<dbReference type="Pfam" id="PF07331">
    <property type="entry name" value="TctB"/>
    <property type="match status" value="1"/>
</dbReference>